<dbReference type="AlphaFoldDB" id="A0AAU7QJY4"/>
<reference evidence="3" key="1">
    <citation type="submission" date="2024-06" db="EMBL/GenBank/DDBJ databases">
        <authorList>
            <person name="Sun Y."/>
        </authorList>
    </citation>
    <scope>NUCLEOTIDE SEQUENCE</scope>
    <source>
        <strain evidence="3">IGA1.0</strain>
    </source>
</reference>
<feature type="transmembrane region" description="Helical" evidence="1">
    <location>
        <begin position="75"/>
        <end position="94"/>
    </location>
</feature>
<proteinExistence type="predicted"/>
<organism evidence="3">
    <name type="scientific">Rhodanobacter sp. IGA1.0</name>
    <dbReference type="NCBI Taxonomy" id="3158582"/>
    <lineage>
        <taxon>Bacteria</taxon>
        <taxon>Pseudomonadati</taxon>
        <taxon>Pseudomonadota</taxon>
        <taxon>Gammaproteobacteria</taxon>
        <taxon>Lysobacterales</taxon>
        <taxon>Rhodanobacteraceae</taxon>
        <taxon>Rhodanobacter</taxon>
    </lineage>
</organism>
<feature type="transmembrane region" description="Helical" evidence="1">
    <location>
        <begin position="51"/>
        <end position="68"/>
    </location>
</feature>
<feature type="domain" description="VanZ-like" evidence="2">
    <location>
        <begin position="48"/>
        <end position="120"/>
    </location>
</feature>
<dbReference type="EMBL" id="CP157948">
    <property type="protein sequence ID" value="XBS89837.1"/>
    <property type="molecule type" value="Genomic_DNA"/>
</dbReference>
<accession>A0AAU7QJY4</accession>
<keyword evidence="1" id="KW-0472">Membrane</keyword>
<feature type="transmembrane region" description="Helical" evidence="1">
    <location>
        <begin position="18"/>
        <end position="35"/>
    </location>
</feature>
<name>A0AAU7QJY4_9GAMM</name>
<dbReference type="RefSeq" id="WP_007806800.1">
    <property type="nucleotide sequence ID" value="NZ_CP157948.1"/>
</dbReference>
<dbReference type="PANTHER" id="PTHR28008">
    <property type="entry name" value="DOMAIN PROTEIN, PUTATIVE (AFU_ORTHOLOGUE AFUA_3G10980)-RELATED"/>
    <property type="match status" value="1"/>
</dbReference>
<evidence type="ECO:0000313" key="3">
    <source>
        <dbReference type="EMBL" id="XBS89837.1"/>
    </source>
</evidence>
<keyword evidence="1" id="KW-0812">Transmembrane</keyword>
<dbReference type="Pfam" id="PF04892">
    <property type="entry name" value="VanZ"/>
    <property type="match status" value="1"/>
</dbReference>
<dbReference type="PANTHER" id="PTHR28008:SF1">
    <property type="entry name" value="DOMAIN PROTEIN, PUTATIVE (AFU_ORTHOLOGUE AFUA_3G10980)-RELATED"/>
    <property type="match status" value="1"/>
</dbReference>
<gene>
    <name evidence="3" type="ORF">ABNK63_15800</name>
</gene>
<feature type="transmembrane region" description="Helical" evidence="1">
    <location>
        <begin position="106"/>
        <end position="128"/>
    </location>
</feature>
<keyword evidence="1" id="KW-1133">Transmembrane helix</keyword>
<evidence type="ECO:0000256" key="1">
    <source>
        <dbReference type="SAM" id="Phobius"/>
    </source>
</evidence>
<protein>
    <submittedName>
        <fullName evidence="3">VanZ family protein</fullName>
    </submittedName>
</protein>
<dbReference type="NCBIfam" id="NF037970">
    <property type="entry name" value="vanZ_1"/>
    <property type="match status" value="1"/>
</dbReference>
<evidence type="ECO:0000259" key="2">
    <source>
        <dbReference type="Pfam" id="PF04892"/>
    </source>
</evidence>
<sequence>MIEAVRVQPSGRLRWHRAWVVLGGLIMGWTLWMALTPDPGITLVFPYGDKLLHAITFTCLMGWWGNVYRDRGPRMWAALGCLAFGVLIECAQWLDPPRDADAFDVLADGIGVVIALGLLRTPLARVLARVEAFSVHRRRR</sequence>
<dbReference type="InterPro" id="IPR006976">
    <property type="entry name" value="VanZ-like"/>
</dbReference>